<dbReference type="Gene3D" id="3.30.1380.10">
    <property type="match status" value="1"/>
</dbReference>
<dbReference type="RefSeq" id="WP_102553833.1">
    <property type="nucleotide sequence ID" value="NZ_MCZF01000293.1"/>
</dbReference>
<feature type="domain" description="Peptidase M15C" evidence="2">
    <location>
        <begin position="124"/>
        <end position="214"/>
    </location>
</feature>
<feature type="signal peptide" evidence="1">
    <location>
        <begin position="1"/>
        <end position="19"/>
    </location>
</feature>
<gene>
    <name evidence="3" type="ORF">BCT54_11280</name>
</gene>
<dbReference type="InterPro" id="IPR039561">
    <property type="entry name" value="Peptidase_M15C"/>
</dbReference>
<accession>A0A2N7JK60</accession>
<keyword evidence="1" id="KW-0732">Signal</keyword>
<evidence type="ECO:0000259" key="2">
    <source>
        <dbReference type="Pfam" id="PF13539"/>
    </source>
</evidence>
<dbReference type="GO" id="GO:0008233">
    <property type="term" value="F:peptidase activity"/>
    <property type="evidence" value="ECO:0007669"/>
    <property type="project" value="InterPro"/>
</dbReference>
<comment type="caution">
    <text evidence="3">The sequence shown here is derived from an EMBL/GenBank/DDBJ whole genome shotgun (WGS) entry which is preliminary data.</text>
</comment>
<proteinExistence type="predicted"/>
<dbReference type="EMBL" id="MCZF01000293">
    <property type="protein sequence ID" value="PMM41035.1"/>
    <property type="molecule type" value="Genomic_DNA"/>
</dbReference>
<evidence type="ECO:0000256" key="1">
    <source>
        <dbReference type="SAM" id="SignalP"/>
    </source>
</evidence>
<organism evidence="3 4">
    <name type="scientific">Vibrio splendidus</name>
    <dbReference type="NCBI Taxonomy" id="29497"/>
    <lineage>
        <taxon>Bacteria</taxon>
        <taxon>Pseudomonadati</taxon>
        <taxon>Pseudomonadota</taxon>
        <taxon>Gammaproteobacteria</taxon>
        <taxon>Vibrionales</taxon>
        <taxon>Vibrionaceae</taxon>
        <taxon>Vibrio</taxon>
    </lineage>
</organism>
<name>A0A2N7JK60_VIBSP</name>
<evidence type="ECO:0000313" key="4">
    <source>
        <dbReference type="Proteomes" id="UP000235533"/>
    </source>
</evidence>
<dbReference type="SUPFAM" id="SSF55166">
    <property type="entry name" value="Hedgehog/DD-peptidase"/>
    <property type="match status" value="1"/>
</dbReference>
<feature type="chain" id="PRO_5014924989" description="Peptidase M15C domain-containing protein" evidence="1">
    <location>
        <begin position="20"/>
        <end position="275"/>
    </location>
</feature>
<sequence>MKRLIVGCLATVLSAVSNAQVAPISQWQCDMMKKNNVLGSGAPVGCERLSKVDFDFINFKGETQQGNMIVLDVIAPAVEQIFSELKQRNFPLHSARLMREFRGDDNASMDANNSSAFNARPITGGGGWSKHAYGVAIDINPVQNPFLEFGNNGQITVKPSQSATSYVNRTRFRARDEIERRGMAEDVVELFAHHGFMIWGGDWNSPIDTQHFEVGSKKFVNQLLSKPQSEAKVLFERYIESYRQCFNKNKNYSKNKGEDAEKARAICAKKTVGTF</sequence>
<dbReference type="InterPro" id="IPR009045">
    <property type="entry name" value="Zn_M74/Hedgehog-like"/>
</dbReference>
<dbReference type="Pfam" id="PF13539">
    <property type="entry name" value="Peptidase_M15_4"/>
    <property type="match status" value="1"/>
</dbReference>
<reference evidence="4" key="1">
    <citation type="submission" date="2016-07" db="EMBL/GenBank/DDBJ databases">
        <title>Nontailed viruses are major unrecognized killers of bacteria in the ocean.</title>
        <authorList>
            <person name="Kauffman K."/>
            <person name="Hussain F."/>
            <person name="Yang J."/>
            <person name="Arevalo P."/>
            <person name="Brown J."/>
            <person name="Cutler M."/>
            <person name="Kelly L."/>
            <person name="Polz M.F."/>
        </authorList>
    </citation>
    <scope>NUCLEOTIDE SEQUENCE [LARGE SCALE GENOMIC DNA]</scope>
    <source>
        <strain evidence="4">10N.261.48.B5</strain>
    </source>
</reference>
<protein>
    <recommendedName>
        <fullName evidence="2">Peptidase M15C domain-containing protein</fullName>
    </recommendedName>
</protein>
<evidence type="ECO:0000313" key="3">
    <source>
        <dbReference type="EMBL" id="PMM41035.1"/>
    </source>
</evidence>
<dbReference type="AlphaFoldDB" id="A0A2N7JK60"/>
<dbReference type="Proteomes" id="UP000235533">
    <property type="component" value="Unassembled WGS sequence"/>
</dbReference>